<protein>
    <recommendedName>
        <fullName evidence="3">Flagellar protein</fullName>
    </recommendedName>
</protein>
<dbReference type="InterPro" id="IPR022258">
    <property type="entry name" value="Flagellar_operon_YvyF"/>
</dbReference>
<organism evidence="1 2">
    <name type="scientific">Bacillus carboniphilus</name>
    <dbReference type="NCBI Taxonomy" id="86663"/>
    <lineage>
        <taxon>Bacteria</taxon>
        <taxon>Bacillati</taxon>
        <taxon>Bacillota</taxon>
        <taxon>Bacilli</taxon>
        <taxon>Bacillales</taxon>
        <taxon>Bacillaceae</taxon>
        <taxon>Bacillus</taxon>
    </lineage>
</organism>
<dbReference type="Proteomes" id="UP001197974">
    <property type="component" value="Chromosome"/>
</dbReference>
<reference evidence="1 2" key="1">
    <citation type="submission" date="2023-06" db="EMBL/GenBank/DDBJ databases">
        <title>Five Gram-positive bacteria isolated from mangrove sediments in Shenzhen, Guangdong, China.</title>
        <authorList>
            <person name="Yu S."/>
            <person name="Zheng W."/>
            <person name="Huang Y."/>
        </authorList>
    </citation>
    <scope>NUCLEOTIDE SEQUENCE [LARGE SCALE GENOMIC DNA]</scope>
    <source>
        <strain evidence="1 2">SaN35-3</strain>
    </source>
</reference>
<accession>A0ABY9JSW3</accession>
<dbReference type="EMBL" id="CP129013">
    <property type="protein sequence ID" value="WLR41492.1"/>
    <property type="molecule type" value="Genomic_DNA"/>
</dbReference>
<sequence length="137" mass="16200">MEELSNCPNCNRLFIQTQFQPICLHCKKNEDEKFQQVHTFLKTKKNRMATMQDVIEQTGIEEELILKFIRQRRLQLSHFPNICYSCEKCGEPIRKGKICLDCANEIKKGLEQSVIEKEEPIHSNNKTYYSVDLHKDH</sequence>
<gene>
    <name evidence="1" type="ORF">LC087_11380</name>
</gene>
<keyword evidence="2" id="KW-1185">Reference proteome</keyword>
<dbReference type="RefSeq" id="WP_306019573.1">
    <property type="nucleotide sequence ID" value="NZ_CP129013.1"/>
</dbReference>
<evidence type="ECO:0000313" key="2">
    <source>
        <dbReference type="Proteomes" id="UP001197974"/>
    </source>
</evidence>
<evidence type="ECO:0000313" key="1">
    <source>
        <dbReference type="EMBL" id="WLR41492.1"/>
    </source>
</evidence>
<name>A0ABY9JSW3_9BACI</name>
<evidence type="ECO:0008006" key="3">
    <source>
        <dbReference type="Google" id="ProtNLM"/>
    </source>
</evidence>
<proteinExistence type="predicted"/>
<dbReference type="NCBIfam" id="TIGR03826">
    <property type="entry name" value="YvyF"/>
    <property type="match status" value="1"/>
</dbReference>